<keyword evidence="1" id="KW-0175">Coiled coil</keyword>
<accession>A0ABU5S7A1</accession>
<evidence type="ECO:0000313" key="2">
    <source>
        <dbReference type="EMBL" id="MEA5404289.1"/>
    </source>
</evidence>
<protein>
    <submittedName>
        <fullName evidence="2">Uncharacterized protein</fullName>
    </submittedName>
</protein>
<gene>
    <name evidence="2" type="ORF">VB776_15260</name>
</gene>
<sequence length="126" mass="14618">MTKQEVDNFEKLQAQLEGLHNEISALSKKSQNDALNKFKLKFVNKIISDSNILLGDDYKPFSDFEIFDENDLPTNSDVAMMLTQYLSCFEKLRADNVKLDFGSWYWVINGKESSIRTIMPKKIKEK</sequence>
<organism evidence="2 3">
    <name type="scientific">Arcicella gelida</name>
    <dbReference type="NCBI Taxonomy" id="2984195"/>
    <lineage>
        <taxon>Bacteria</taxon>
        <taxon>Pseudomonadati</taxon>
        <taxon>Bacteroidota</taxon>
        <taxon>Cytophagia</taxon>
        <taxon>Cytophagales</taxon>
        <taxon>Flectobacillaceae</taxon>
        <taxon>Arcicella</taxon>
    </lineage>
</organism>
<comment type="caution">
    <text evidence="2">The sequence shown here is derived from an EMBL/GenBank/DDBJ whole genome shotgun (WGS) entry which is preliminary data.</text>
</comment>
<dbReference type="Proteomes" id="UP001303899">
    <property type="component" value="Unassembled WGS sequence"/>
</dbReference>
<evidence type="ECO:0000256" key="1">
    <source>
        <dbReference type="SAM" id="Coils"/>
    </source>
</evidence>
<feature type="coiled-coil region" evidence="1">
    <location>
        <begin position="2"/>
        <end position="29"/>
    </location>
</feature>
<reference evidence="2 3" key="1">
    <citation type="submission" date="2023-12" db="EMBL/GenBank/DDBJ databases">
        <title>Novel species of the genus Arcicella isolated from rivers.</title>
        <authorList>
            <person name="Lu H."/>
        </authorList>
    </citation>
    <scope>NUCLEOTIDE SEQUENCE [LARGE SCALE GENOMIC DNA]</scope>
    <source>
        <strain evidence="2 3">DC2W</strain>
    </source>
</reference>
<keyword evidence="3" id="KW-1185">Reference proteome</keyword>
<proteinExistence type="predicted"/>
<name>A0ABU5S7A1_9BACT</name>
<dbReference type="EMBL" id="JAYGIL010000019">
    <property type="protein sequence ID" value="MEA5404289.1"/>
    <property type="molecule type" value="Genomic_DNA"/>
</dbReference>
<dbReference type="RefSeq" id="WP_323697609.1">
    <property type="nucleotide sequence ID" value="NZ_JAYGIL010000019.1"/>
</dbReference>
<evidence type="ECO:0000313" key="3">
    <source>
        <dbReference type="Proteomes" id="UP001303899"/>
    </source>
</evidence>